<evidence type="ECO:0000313" key="1">
    <source>
        <dbReference type="EMBL" id="CAB9516617.1"/>
    </source>
</evidence>
<keyword evidence="2" id="KW-1185">Reference proteome</keyword>
<name>A0A9N8E8Q4_9STRA</name>
<gene>
    <name evidence="1" type="ORF">SEMRO_795_G203610.1</name>
</gene>
<proteinExistence type="predicted"/>
<protein>
    <submittedName>
        <fullName evidence="1">Uncharacterized protein</fullName>
    </submittedName>
</protein>
<sequence>MTAAFTDPEGFYHSISNVRLDENFTLASVRLSPSKKSPIAMNHYTTIGMPISGDTVDEMSQCVKTILADRKNLMVVSVPEINDEDCYYLVYPSRSGGQLWGPVHRRSHFGGFVPHFEGKSRVRICVLSKSGDPFVTDDGTTFEEVLEGRFLGVWDEDGMVLDILKSEGQIELHKMAVMSKSGEGAIFSGYGFMDRSSNACFLAFDFECPNFGFFGVHTPTPVAAMVQLSGFAREVQTFDSLEEYKSSKSKDEIKFASQFFGTESFNDGMESGLNRNGTFALIVGHVLESELRSNELTGQPFYWALVQTAGGMEIDVVMHPTLLEGFGIKPPQVGGVLLCYCWLSGLLLSVSSD</sequence>
<dbReference type="AlphaFoldDB" id="A0A9N8E8Q4"/>
<accession>A0A9N8E8Q4</accession>
<dbReference type="EMBL" id="CAICTM010000794">
    <property type="protein sequence ID" value="CAB9516617.1"/>
    <property type="molecule type" value="Genomic_DNA"/>
</dbReference>
<reference evidence="1" key="1">
    <citation type="submission" date="2020-06" db="EMBL/GenBank/DDBJ databases">
        <authorList>
            <consortium name="Plant Systems Biology data submission"/>
        </authorList>
    </citation>
    <scope>NUCLEOTIDE SEQUENCE</scope>
    <source>
        <strain evidence="1">D6</strain>
    </source>
</reference>
<organism evidence="1 2">
    <name type="scientific">Seminavis robusta</name>
    <dbReference type="NCBI Taxonomy" id="568900"/>
    <lineage>
        <taxon>Eukaryota</taxon>
        <taxon>Sar</taxon>
        <taxon>Stramenopiles</taxon>
        <taxon>Ochrophyta</taxon>
        <taxon>Bacillariophyta</taxon>
        <taxon>Bacillariophyceae</taxon>
        <taxon>Bacillariophycidae</taxon>
        <taxon>Naviculales</taxon>
        <taxon>Naviculaceae</taxon>
        <taxon>Seminavis</taxon>
    </lineage>
</organism>
<dbReference type="Proteomes" id="UP001153069">
    <property type="component" value="Unassembled WGS sequence"/>
</dbReference>
<comment type="caution">
    <text evidence="1">The sequence shown here is derived from an EMBL/GenBank/DDBJ whole genome shotgun (WGS) entry which is preliminary data.</text>
</comment>
<evidence type="ECO:0000313" key="2">
    <source>
        <dbReference type="Proteomes" id="UP001153069"/>
    </source>
</evidence>